<evidence type="ECO:0000313" key="2">
    <source>
        <dbReference type="Proteomes" id="UP000007148"/>
    </source>
</evidence>
<evidence type="ECO:0000313" key="1">
    <source>
        <dbReference type="EMBL" id="CCA76416.1"/>
    </source>
</evidence>
<comment type="caution">
    <text evidence="1">The sequence shown here is derived from an EMBL/GenBank/DDBJ whole genome shotgun (WGS) entry which is preliminary data.</text>
</comment>
<proteinExistence type="predicted"/>
<name>G4TYM3_SERID</name>
<dbReference type="InParanoid" id="G4TYM3"/>
<gene>
    <name evidence="1" type="ORF">PIIN_10409</name>
</gene>
<keyword evidence="2" id="KW-1185">Reference proteome</keyword>
<dbReference type="AlphaFoldDB" id="G4TYM3"/>
<reference evidence="1 2" key="1">
    <citation type="journal article" date="2011" name="PLoS Pathog.">
        <title>Endophytic Life Strategies Decoded by Genome and Transcriptome Analyses of the Mutualistic Root Symbiont Piriformospora indica.</title>
        <authorList>
            <person name="Zuccaro A."/>
            <person name="Lahrmann U."/>
            <person name="Guldener U."/>
            <person name="Langen G."/>
            <person name="Pfiffi S."/>
            <person name="Biedenkopf D."/>
            <person name="Wong P."/>
            <person name="Samans B."/>
            <person name="Grimm C."/>
            <person name="Basiewicz M."/>
            <person name="Murat C."/>
            <person name="Martin F."/>
            <person name="Kogel K.H."/>
        </authorList>
    </citation>
    <scope>NUCLEOTIDE SEQUENCE [LARGE SCALE GENOMIC DNA]</scope>
    <source>
        <strain evidence="1 2">DSM 11827</strain>
    </source>
</reference>
<dbReference type="HOGENOM" id="CLU_2484146_0_0_1"/>
<dbReference type="EMBL" id="CAFZ01000741">
    <property type="protein sequence ID" value="CCA76416.1"/>
    <property type="molecule type" value="Genomic_DNA"/>
</dbReference>
<dbReference type="Proteomes" id="UP000007148">
    <property type="component" value="Unassembled WGS sequence"/>
</dbReference>
<sequence length="87" mass="9493">MVMHDDSTVVVTLLVRKDRMDEEDKNDGDDSSGVSPKDVCVDSGCWVPFGVLEDGVLVDRGRAPRASCREIFDIDPHAMALSLVTIS</sequence>
<accession>G4TYM3</accession>
<protein>
    <submittedName>
        <fullName evidence="1">Uncharacterized protein</fullName>
    </submittedName>
</protein>
<organism evidence="1 2">
    <name type="scientific">Serendipita indica (strain DSM 11827)</name>
    <name type="common">Root endophyte fungus</name>
    <name type="synonym">Piriformospora indica</name>
    <dbReference type="NCBI Taxonomy" id="1109443"/>
    <lineage>
        <taxon>Eukaryota</taxon>
        <taxon>Fungi</taxon>
        <taxon>Dikarya</taxon>
        <taxon>Basidiomycota</taxon>
        <taxon>Agaricomycotina</taxon>
        <taxon>Agaricomycetes</taxon>
        <taxon>Sebacinales</taxon>
        <taxon>Serendipitaceae</taxon>
        <taxon>Serendipita</taxon>
    </lineage>
</organism>